<feature type="region of interest" description="Disordered" evidence="1">
    <location>
        <begin position="119"/>
        <end position="165"/>
    </location>
</feature>
<feature type="compositionally biased region" description="Pro residues" evidence="1">
    <location>
        <begin position="121"/>
        <end position="133"/>
    </location>
</feature>
<dbReference type="RefSeq" id="XP_046055859.1">
    <property type="nucleotide sequence ID" value="XM_046184889.1"/>
</dbReference>
<evidence type="ECO:0000256" key="1">
    <source>
        <dbReference type="SAM" id="MobiDB-lite"/>
    </source>
</evidence>
<keyword evidence="3" id="KW-1185">Reference proteome</keyword>
<feature type="region of interest" description="Disordered" evidence="1">
    <location>
        <begin position="51"/>
        <end position="72"/>
    </location>
</feature>
<dbReference type="OrthoDB" id="4775454at2759"/>
<accession>A0A9P9R7E5</accession>
<gene>
    <name evidence="2" type="ORF">BKA55DRAFT_1395</name>
</gene>
<name>A0A9P9R7E5_FUSRE</name>
<dbReference type="AlphaFoldDB" id="A0A9P9R7E5"/>
<evidence type="ECO:0000313" key="3">
    <source>
        <dbReference type="Proteomes" id="UP000720189"/>
    </source>
</evidence>
<proteinExistence type="predicted"/>
<sequence>MTSITKHLNRLLSLKWVRKYLHKGSTTSLHTEDSSQKYPCQCSEYKVIGSVSSNRSSPGTVNDQTEPVSSYEETYQYHQPSDTIWENPIAGPEETNKGINPRLQKQHPAFLSPAQLKLLEPPLPPPQNKPLPKIPTQGRPRNMPDRVGQKVQDPGPPPQNLSNTIRKTTTTYSPFPKLAIIPPPRSSSLQHLLQPYEKTYRSQRLPYANTTVNKQLHCHAAELYQGTSMERENTVNKLRDVPIEELLPRVTRSPSLQKRVIRSEIAPCEGRVSIALRSSRSVNYLSMHKSEPCPRFTKKSVPNLRRAAKYDSL</sequence>
<evidence type="ECO:0000313" key="2">
    <source>
        <dbReference type="EMBL" id="KAH7269091.1"/>
    </source>
</evidence>
<reference evidence="2" key="1">
    <citation type="journal article" date="2021" name="Nat. Commun.">
        <title>Genetic determinants of endophytism in the Arabidopsis root mycobiome.</title>
        <authorList>
            <person name="Mesny F."/>
            <person name="Miyauchi S."/>
            <person name="Thiergart T."/>
            <person name="Pickel B."/>
            <person name="Atanasova L."/>
            <person name="Karlsson M."/>
            <person name="Huettel B."/>
            <person name="Barry K.W."/>
            <person name="Haridas S."/>
            <person name="Chen C."/>
            <person name="Bauer D."/>
            <person name="Andreopoulos W."/>
            <person name="Pangilinan J."/>
            <person name="LaButti K."/>
            <person name="Riley R."/>
            <person name="Lipzen A."/>
            <person name="Clum A."/>
            <person name="Drula E."/>
            <person name="Henrissat B."/>
            <person name="Kohler A."/>
            <person name="Grigoriev I.V."/>
            <person name="Martin F.M."/>
            <person name="Hacquard S."/>
        </authorList>
    </citation>
    <scope>NUCLEOTIDE SEQUENCE</scope>
    <source>
        <strain evidence="2">MPI-CAGE-AT-0023</strain>
    </source>
</reference>
<comment type="caution">
    <text evidence="2">The sequence shown here is derived from an EMBL/GenBank/DDBJ whole genome shotgun (WGS) entry which is preliminary data.</text>
</comment>
<organism evidence="2 3">
    <name type="scientific">Fusarium redolens</name>
    <dbReference type="NCBI Taxonomy" id="48865"/>
    <lineage>
        <taxon>Eukaryota</taxon>
        <taxon>Fungi</taxon>
        <taxon>Dikarya</taxon>
        <taxon>Ascomycota</taxon>
        <taxon>Pezizomycotina</taxon>
        <taxon>Sordariomycetes</taxon>
        <taxon>Hypocreomycetidae</taxon>
        <taxon>Hypocreales</taxon>
        <taxon>Nectriaceae</taxon>
        <taxon>Fusarium</taxon>
        <taxon>Fusarium redolens species complex</taxon>
    </lineage>
</organism>
<dbReference type="GeneID" id="70214843"/>
<dbReference type="Proteomes" id="UP000720189">
    <property type="component" value="Unassembled WGS sequence"/>
</dbReference>
<protein>
    <submittedName>
        <fullName evidence="2">Uncharacterized protein</fullName>
    </submittedName>
</protein>
<dbReference type="EMBL" id="JAGMUX010000001">
    <property type="protein sequence ID" value="KAH7269091.1"/>
    <property type="molecule type" value="Genomic_DNA"/>
</dbReference>